<accession>A0ABX1YHU9</accession>
<dbReference type="Gene3D" id="2.40.50.1020">
    <property type="entry name" value="LytTr DNA-binding domain"/>
    <property type="match status" value="1"/>
</dbReference>
<dbReference type="Proteomes" id="UP000596857">
    <property type="component" value="Unassembled WGS sequence"/>
</dbReference>
<dbReference type="Pfam" id="PF04397">
    <property type="entry name" value="LytTR"/>
    <property type="match status" value="1"/>
</dbReference>
<dbReference type="SMART" id="SM00850">
    <property type="entry name" value="LytTR"/>
    <property type="match status" value="1"/>
</dbReference>
<evidence type="ECO:0000259" key="1">
    <source>
        <dbReference type="SMART" id="SM00850"/>
    </source>
</evidence>
<dbReference type="EMBL" id="WHOB01000051">
    <property type="protein sequence ID" value="NOU80597.1"/>
    <property type="molecule type" value="Genomic_DNA"/>
</dbReference>
<keyword evidence="3" id="KW-1185">Reference proteome</keyword>
<dbReference type="InterPro" id="IPR007492">
    <property type="entry name" value="LytTR_DNA-bd_dom"/>
</dbReference>
<feature type="domain" description="HTH LytTR-type" evidence="1">
    <location>
        <begin position="12"/>
        <end position="114"/>
    </location>
</feature>
<organism evidence="2 3">
    <name type="scientific">Paenibacillus phytohabitans</name>
    <dbReference type="NCBI Taxonomy" id="2654978"/>
    <lineage>
        <taxon>Bacteria</taxon>
        <taxon>Bacillati</taxon>
        <taxon>Bacillota</taxon>
        <taxon>Bacilli</taxon>
        <taxon>Bacillales</taxon>
        <taxon>Paenibacillaceae</taxon>
        <taxon>Paenibacillus</taxon>
    </lineage>
</organism>
<dbReference type="RefSeq" id="WP_171718230.1">
    <property type="nucleotide sequence ID" value="NZ_WHOB01000051.1"/>
</dbReference>
<evidence type="ECO:0000313" key="2">
    <source>
        <dbReference type="EMBL" id="NOU80597.1"/>
    </source>
</evidence>
<protein>
    <recommendedName>
        <fullName evidence="1">HTH LytTR-type domain-containing protein</fullName>
    </recommendedName>
</protein>
<reference evidence="2 3" key="1">
    <citation type="submission" date="2019-10" db="EMBL/GenBank/DDBJ databases">
        <title>Description of Paenibacillus terricola sp. nov.</title>
        <authorList>
            <person name="Carlier A."/>
            <person name="Qi S."/>
        </authorList>
    </citation>
    <scope>NUCLEOTIDE SEQUENCE [LARGE SCALE GENOMIC DNA]</scope>
    <source>
        <strain evidence="2 3">LMG 31459</strain>
    </source>
</reference>
<proteinExistence type="predicted"/>
<gene>
    <name evidence="2" type="ORF">GC101_17170</name>
</gene>
<sequence>MYLTVTEDEQGAGLQQVAIEEILYMQFDNGILIAVYTENGNFFTVGPLRFWEAVFRKANLNFIRLDRGILANLDKIKVVDSDYKIAYFDDFISGATKRCTMSMSGYRTFCDVSGLKYKSKSSSDIKLIKGLSWQTALK</sequence>
<name>A0ABX1YHU9_9BACL</name>
<comment type="caution">
    <text evidence="2">The sequence shown here is derived from an EMBL/GenBank/DDBJ whole genome shotgun (WGS) entry which is preliminary data.</text>
</comment>
<evidence type="ECO:0000313" key="3">
    <source>
        <dbReference type="Proteomes" id="UP000596857"/>
    </source>
</evidence>